<evidence type="ECO:0000256" key="1">
    <source>
        <dbReference type="ARBA" id="ARBA00022821"/>
    </source>
</evidence>
<dbReference type="Proteomes" id="UP000813462">
    <property type="component" value="Unassembled WGS sequence"/>
</dbReference>
<dbReference type="EMBL" id="JAEACU010000010">
    <property type="protein sequence ID" value="KAH7515325.1"/>
    <property type="molecule type" value="Genomic_DNA"/>
</dbReference>
<dbReference type="Gene3D" id="3.40.50.300">
    <property type="entry name" value="P-loop containing nucleotide triphosphate hydrolases"/>
    <property type="match status" value="1"/>
</dbReference>
<dbReference type="PANTHER" id="PTHR36766:SF51">
    <property type="entry name" value="DISEASE RESISTANCE RPP13-LIKE PROTEIN 1"/>
    <property type="match status" value="1"/>
</dbReference>
<organism evidence="2 3">
    <name type="scientific">Ziziphus jujuba var. spinosa</name>
    <dbReference type="NCBI Taxonomy" id="714518"/>
    <lineage>
        <taxon>Eukaryota</taxon>
        <taxon>Viridiplantae</taxon>
        <taxon>Streptophyta</taxon>
        <taxon>Embryophyta</taxon>
        <taxon>Tracheophyta</taxon>
        <taxon>Spermatophyta</taxon>
        <taxon>Magnoliopsida</taxon>
        <taxon>eudicotyledons</taxon>
        <taxon>Gunneridae</taxon>
        <taxon>Pentapetalae</taxon>
        <taxon>rosids</taxon>
        <taxon>fabids</taxon>
        <taxon>Rosales</taxon>
        <taxon>Rhamnaceae</taxon>
        <taxon>Paliureae</taxon>
        <taxon>Ziziphus</taxon>
    </lineage>
</organism>
<dbReference type="GO" id="GO:0006952">
    <property type="term" value="P:defense response"/>
    <property type="evidence" value="ECO:0007669"/>
    <property type="project" value="UniProtKB-KW"/>
</dbReference>
<dbReference type="InterPro" id="IPR027417">
    <property type="entry name" value="P-loop_NTPase"/>
</dbReference>
<evidence type="ECO:0000313" key="3">
    <source>
        <dbReference type="Proteomes" id="UP000813462"/>
    </source>
</evidence>
<accession>A0A978UKH3</accession>
<dbReference type="PANTHER" id="PTHR36766">
    <property type="entry name" value="PLANT BROAD-SPECTRUM MILDEW RESISTANCE PROTEIN RPW8"/>
    <property type="match status" value="1"/>
</dbReference>
<evidence type="ECO:0008006" key="4">
    <source>
        <dbReference type="Google" id="ProtNLM"/>
    </source>
</evidence>
<evidence type="ECO:0000313" key="2">
    <source>
        <dbReference type="EMBL" id="KAH7515325.1"/>
    </source>
</evidence>
<name>A0A978UKH3_ZIZJJ</name>
<keyword evidence="1" id="KW-0611">Plant defense</keyword>
<reference evidence="2" key="1">
    <citation type="journal article" date="2021" name="Front. Plant Sci.">
        <title>Chromosome-Scale Genome Assembly for Chinese Sour Jujube and Insights Into Its Genome Evolution and Domestication Signature.</title>
        <authorList>
            <person name="Shen L.-Y."/>
            <person name="Luo H."/>
            <person name="Wang X.-L."/>
            <person name="Wang X.-M."/>
            <person name="Qiu X.-J."/>
            <person name="Liu H."/>
            <person name="Zhou S.-S."/>
            <person name="Jia K.-H."/>
            <person name="Nie S."/>
            <person name="Bao Y.-T."/>
            <person name="Zhang R.-G."/>
            <person name="Yun Q.-Z."/>
            <person name="Chai Y.-H."/>
            <person name="Lu J.-Y."/>
            <person name="Li Y."/>
            <person name="Zhao S.-W."/>
            <person name="Mao J.-F."/>
            <person name="Jia S.-G."/>
            <person name="Mao Y.-M."/>
        </authorList>
    </citation>
    <scope>NUCLEOTIDE SEQUENCE</scope>
    <source>
        <strain evidence="2">AT0</strain>
        <tissue evidence="2">Leaf</tissue>
    </source>
</reference>
<dbReference type="Gene3D" id="3.80.10.10">
    <property type="entry name" value="Ribonuclease Inhibitor"/>
    <property type="match status" value="3"/>
</dbReference>
<sequence length="713" mass="80151">MGGVCKTTLAESAYNDHKVDKQFKLKSWIYFSVKFDISKLIIDGSEVLVSSLPRTSAIQDLESDKCEEPQLQQPNQQWNHIELKDVMNLDSVEWTAMLEPRVSSHLQIVNCPNFIYFPEKGFHAPNLAGFAVGAYKKLEVLPEEMSNLFPSLKTLYISFCQELESFPEGGLPSNLIKLEVLNCCKLIANRKKWNLQKLHALKQLIIRDEFGGAGVESFPEDGLLPSTFTVLNISGIATLERNLSRFLKPQNLFYAIALKFLYNNSKLGRETSRKGFHSGEEKDEEVGGYVSGEYCFTLEDGNSNEKAMRVRHLGVATVVSSQRFAWEEWCSVGVDDGEIFPKLQELEIVACDRLRSVDWPVNLPCLTKLQIICPSSGSEVLVSSLPRTPAIRHLDLGKCEQLEVRGLPQTVETISVGGCRGCLPATLTQLRINNCEKLEFPMHHDSLKTSLQGVSISKSCGGSLIFFPLDFFPSLNYLCFEECENLESLIVSDGLPYQHGLICLSSLRIERCFKFISFPNGGLHAPNLTHLTVRDCEKLKELPEQMAKLLPSLEVLWIADCPEVESFPEGGLPSNLCHLWIKNCSKLIAQRSKWNLQKLQALKYFVIVGGEGVESFPEEGLLPSTLTSLKMGGFASLKRLDIKELQQLTSLTFLEIKSCPELQNLPQQKLPSSLTTLHIYKCPILEERCQRDKGKDWNKISHIPGIYIDLKLI</sequence>
<dbReference type="InterPro" id="IPR032675">
    <property type="entry name" value="LRR_dom_sf"/>
</dbReference>
<protein>
    <recommendedName>
        <fullName evidence="4">Disease resistance protein At3g14460</fullName>
    </recommendedName>
</protein>
<comment type="caution">
    <text evidence="2">The sequence shown here is derived from an EMBL/GenBank/DDBJ whole genome shotgun (WGS) entry which is preliminary data.</text>
</comment>
<dbReference type="SUPFAM" id="SSF52058">
    <property type="entry name" value="L domain-like"/>
    <property type="match status" value="2"/>
</dbReference>
<proteinExistence type="predicted"/>
<dbReference type="AlphaFoldDB" id="A0A978UKH3"/>
<gene>
    <name evidence="2" type="ORF">FEM48_Zijuj10G0014600</name>
</gene>